<accession>A0A1I7W9K5</accession>
<evidence type="ECO:0000313" key="2">
    <source>
        <dbReference type="Proteomes" id="UP000095283"/>
    </source>
</evidence>
<protein>
    <submittedName>
        <fullName evidence="3">C2H2-type domain-containing protein</fullName>
    </submittedName>
</protein>
<sequence>MHQELQRLSPALVNRQGPILLYVDAPPHVSQMTLQKLNELDYETRPCPAYSPDLSPIECHFFKYLDSFLQEKVFSNEGAAQNAFEEFIDETDERSEPFHGNKEQYCEKYEQHFSYYCVGETDQSGRGNVVSRFCPSYKKACPNKSTTSSASLTSWPSNPFDKVLTTNHPARESVSESDESEEDEPSPREVYYSELKRRFPCKPDCDQLLFPHCTPECKCDYIYPIVQKFCNPPPIPLFLNTCRLWYAGCPKYEQYHYASQFVYSKAEKGKKVGKSYKPQLTFMLDIKLSIPVHSQPIQTLSTFRVLPLPLRPIAHSSSTLVVPPPIPHMQQKSDVEAISTEEKKNTKYARRSKFKRHFHGELDHHGKGHINKRRRYSDTDILTTQKTLSKKELYQSLKALNSLTSNPVSLLKDPASLITGQQTTNAQENERNVEGTNKKQPRAHQANTFPVIPSDAAFGANDNTFKAFDGLTDSSGRLHRPRSRSPFTKPGLWEANPDNPHNRDHANKFWYHPKSVSVDWLNGQIAWGAHWAVPAIGTGGTDGFSTVHFPTIGSFLNIPDDYD</sequence>
<evidence type="ECO:0000256" key="1">
    <source>
        <dbReference type="SAM" id="MobiDB-lite"/>
    </source>
</evidence>
<evidence type="ECO:0000313" key="3">
    <source>
        <dbReference type="WBParaSite" id="Hba_01342"/>
    </source>
</evidence>
<keyword evidence="2" id="KW-1185">Reference proteome</keyword>
<dbReference type="Gene3D" id="3.30.420.10">
    <property type="entry name" value="Ribonuclease H-like superfamily/Ribonuclease H"/>
    <property type="match status" value="1"/>
</dbReference>
<dbReference type="GO" id="GO:0003676">
    <property type="term" value="F:nucleic acid binding"/>
    <property type="evidence" value="ECO:0007669"/>
    <property type="project" value="InterPro"/>
</dbReference>
<dbReference type="Proteomes" id="UP000095283">
    <property type="component" value="Unplaced"/>
</dbReference>
<feature type="region of interest" description="Disordered" evidence="1">
    <location>
        <begin position="421"/>
        <end position="444"/>
    </location>
</feature>
<proteinExistence type="predicted"/>
<name>A0A1I7W9K5_HETBA</name>
<dbReference type="GO" id="GO:0005112">
    <property type="term" value="F:Notch binding"/>
    <property type="evidence" value="ECO:0007669"/>
    <property type="project" value="TreeGrafter"/>
</dbReference>
<dbReference type="InterPro" id="IPR053124">
    <property type="entry name" value="Notch_signaling_modulators"/>
</dbReference>
<feature type="region of interest" description="Disordered" evidence="1">
    <location>
        <begin position="475"/>
        <end position="499"/>
    </location>
</feature>
<dbReference type="InterPro" id="IPR036397">
    <property type="entry name" value="RNaseH_sf"/>
</dbReference>
<dbReference type="WBParaSite" id="Hba_01342">
    <property type="protein sequence ID" value="Hba_01342"/>
    <property type="gene ID" value="Hba_01342"/>
</dbReference>
<dbReference type="GO" id="GO:0045747">
    <property type="term" value="P:positive regulation of Notch signaling pathway"/>
    <property type="evidence" value="ECO:0007669"/>
    <property type="project" value="TreeGrafter"/>
</dbReference>
<dbReference type="PANTHER" id="PTHR35015">
    <property type="entry name" value="PROTEIN CBR-OSM-7-RELATED"/>
    <property type="match status" value="1"/>
</dbReference>
<feature type="region of interest" description="Disordered" evidence="1">
    <location>
        <begin position="167"/>
        <end position="189"/>
    </location>
</feature>
<dbReference type="PANTHER" id="PTHR35015:SF4">
    <property type="entry name" value="PROTEIN CBR-OSM-7"/>
    <property type="match status" value="1"/>
</dbReference>
<dbReference type="AlphaFoldDB" id="A0A1I7W9K5"/>
<feature type="compositionally biased region" description="Basic and acidic residues" evidence="1">
    <location>
        <begin position="428"/>
        <end position="437"/>
    </location>
</feature>
<reference evidence="3" key="1">
    <citation type="submission" date="2016-11" db="UniProtKB">
        <authorList>
            <consortium name="WormBaseParasite"/>
        </authorList>
    </citation>
    <scope>IDENTIFICATION</scope>
</reference>
<organism evidence="2 3">
    <name type="scientific">Heterorhabditis bacteriophora</name>
    <name type="common">Entomopathogenic nematode worm</name>
    <dbReference type="NCBI Taxonomy" id="37862"/>
    <lineage>
        <taxon>Eukaryota</taxon>
        <taxon>Metazoa</taxon>
        <taxon>Ecdysozoa</taxon>
        <taxon>Nematoda</taxon>
        <taxon>Chromadorea</taxon>
        <taxon>Rhabditida</taxon>
        <taxon>Rhabditina</taxon>
        <taxon>Rhabditomorpha</taxon>
        <taxon>Strongyloidea</taxon>
        <taxon>Heterorhabditidae</taxon>
        <taxon>Heterorhabditis</taxon>
    </lineage>
</organism>
<feature type="compositionally biased region" description="Acidic residues" evidence="1">
    <location>
        <begin position="175"/>
        <end position="184"/>
    </location>
</feature>
<dbReference type="GO" id="GO:0005615">
    <property type="term" value="C:extracellular space"/>
    <property type="evidence" value="ECO:0007669"/>
    <property type="project" value="TreeGrafter"/>
</dbReference>